<dbReference type="PROSITE" id="PS01098">
    <property type="entry name" value="LIPASE_GDSL_SER"/>
    <property type="match status" value="1"/>
</dbReference>
<gene>
    <name evidence="2" type="ORF">C1H46_038821</name>
</gene>
<keyword evidence="1" id="KW-0732">Signal</keyword>
<accession>A0A540KN98</accession>
<dbReference type="PANTHER" id="PTHR45966:SF34">
    <property type="entry name" value="GDSL-LIKE LIPASE_ACYLHYDROLASE"/>
    <property type="match status" value="1"/>
</dbReference>
<keyword evidence="3" id="KW-1185">Reference proteome</keyword>
<dbReference type="InterPro" id="IPR036514">
    <property type="entry name" value="SGNH_hydro_sf"/>
</dbReference>
<proteinExistence type="predicted"/>
<dbReference type="PANTHER" id="PTHR45966">
    <property type="entry name" value="GDSL-LIKE LIPASE/ACYLHYDROLASE"/>
    <property type="match status" value="1"/>
</dbReference>
<dbReference type="InterPro" id="IPR008265">
    <property type="entry name" value="Lipase_GDSL_AS"/>
</dbReference>
<protein>
    <submittedName>
        <fullName evidence="2">Uncharacterized protein</fullName>
    </submittedName>
</protein>
<dbReference type="STRING" id="106549.A0A540KN98"/>
<dbReference type="Proteomes" id="UP000315295">
    <property type="component" value="Unassembled WGS sequence"/>
</dbReference>
<evidence type="ECO:0000313" key="3">
    <source>
        <dbReference type="Proteomes" id="UP000315295"/>
    </source>
</evidence>
<dbReference type="AlphaFoldDB" id="A0A540KN98"/>
<evidence type="ECO:0000256" key="1">
    <source>
        <dbReference type="ARBA" id="ARBA00022729"/>
    </source>
</evidence>
<dbReference type="Gene3D" id="3.40.50.1110">
    <property type="entry name" value="SGNH hydrolase"/>
    <property type="match status" value="1"/>
</dbReference>
<comment type="caution">
    <text evidence="2">The sequence shown here is derived from an EMBL/GenBank/DDBJ whole genome shotgun (WGS) entry which is preliminary data.</text>
</comment>
<dbReference type="GO" id="GO:0016298">
    <property type="term" value="F:lipase activity"/>
    <property type="evidence" value="ECO:0007669"/>
    <property type="project" value="InterPro"/>
</dbReference>
<dbReference type="GO" id="GO:0006629">
    <property type="term" value="P:lipid metabolic process"/>
    <property type="evidence" value="ECO:0007669"/>
    <property type="project" value="InterPro"/>
</dbReference>
<name>A0A540KN98_MALBA</name>
<dbReference type="InterPro" id="IPR044552">
    <property type="entry name" value="GLIP1-5/GLL25"/>
</dbReference>
<evidence type="ECO:0000313" key="2">
    <source>
        <dbReference type="EMBL" id="TQD75639.1"/>
    </source>
</evidence>
<organism evidence="2 3">
    <name type="scientific">Malus baccata</name>
    <name type="common">Siberian crab apple</name>
    <name type="synonym">Pyrus baccata</name>
    <dbReference type="NCBI Taxonomy" id="106549"/>
    <lineage>
        <taxon>Eukaryota</taxon>
        <taxon>Viridiplantae</taxon>
        <taxon>Streptophyta</taxon>
        <taxon>Embryophyta</taxon>
        <taxon>Tracheophyta</taxon>
        <taxon>Spermatophyta</taxon>
        <taxon>Magnoliopsida</taxon>
        <taxon>eudicotyledons</taxon>
        <taxon>Gunneridae</taxon>
        <taxon>Pentapetalae</taxon>
        <taxon>rosids</taxon>
        <taxon>fabids</taxon>
        <taxon>Rosales</taxon>
        <taxon>Rosaceae</taxon>
        <taxon>Amygdaloideae</taxon>
        <taxon>Maleae</taxon>
        <taxon>Malus</taxon>
    </lineage>
</organism>
<reference evidence="2 3" key="1">
    <citation type="journal article" date="2019" name="G3 (Bethesda)">
        <title>Sequencing of a Wild Apple (Malus baccata) Genome Unravels the Differences Between Cultivated and Wild Apple Species Regarding Disease Resistance and Cold Tolerance.</title>
        <authorList>
            <person name="Chen X."/>
        </authorList>
    </citation>
    <scope>NUCLEOTIDE SEQUENCE [LARGE SCALE GENOMIC DNA]</scope>
    <source>
        <strain evidence="3">cv. Shandingzi</strain>
        <tissue evidence="2">Leaves</tissue>
    </source>
</reference>
<sequence length="149" mass="16770">MANAAFQIRIHLQYPFFVFGDSIFDAGNNNYFSTVFQGNYWPYGEIYKKGHPTGASALIETRQGLGRDLHCQLSYFKNVGKSLRQKLRDEEAKSLLSRAVYLSNIGSNDYLFPFNTDSSMLRSSSREEFVGLVIGNITAVIKVCITCAM</sequence>
<dbReference type="EMBL" id="VIEB01001083">
    <property type="protein sequence ID" value="TQD75639.1"/>
    <property type="molecule type" value="Genomic_DNA"/>
</dbReference>